<feature type="transmembrane region" description="Helical" evidence="2">
    <location>
        <begin position="145"/>
        <end position="166"/>
    </location>
</feature>
<keyword evidence="4" id="KW-1185">Reference proteome</keyword>
<gene>
    <name evidence="3" type="ORF">SYNPS1DRAFT_27072</name>
</gene>
<evidence type="ECO:0000313" key="3">
    <source>
        <dbReference type="EMBL" id="RKP27266.1"/>
    </source>
</evidence>
<reference evidence="4" key="1">
    <citation type="journal article" date="2018" name="Nat. Microbiol.">
        <title>Leveraging single-cell genomics to expand the fungal tree of life.</title>
        <authorList>
            <person name="Ahrendt S.R."/>
            <person name="Quandt C.A."/>
            <person name="Ciobanu D."/>
            <person name="Clum A."/>
            <person name="Salamov A."/>
            <person name="Andreopoulos B."/>
            <person name="Cheng J.F."/>
            <person name="Woyke T."/>
            <person name="Pelin A."/>
            <person name="Henrissat B."/>
            <person name="Reynolds N.K."/>
            <person name="Benny G.L."/>
            <person name="Smith M.E."/>
            <person name="James T.Y."/>
            <person name="Grigoriev I.V."/>
        </authorList>
    </citation>
    <scope>NUCLEOTIDE SEQUENCE [LARGE SCALE GENOMIC DNA]</scope>
    <source>
        <strain evidence="4">Benny S71-1</strain>
    </source>
</reference>
<feature type="transmembrane region" description="Helical" evidence="2">
    <location>
        <begin position="437"/>
        <end position="459"/>
    </location>
</feature>
<accession>A0A4P9Z450</accession>
<evidence type="ECO:0000313" key="4">
    <source>
        <dbReference type="Proteomes" id="UP000278143"/>
    </source>
</evidence>
<dbReference type="Proteomes" id="UP000278143">
    <property type="component" value="Unassembled WGS sequence"/>
</dbReference>
<feature type="compositionally biased region" description="Pro residues" evidence="1">
    <location>
        <begin position="250"/>
        <end position="259"/>
    </location>
</feature>
<evidence type="ECO:0000256" key="2">
    <source>
        <dbReference type="SAM" id="Phobius"/>
    </source>
</evidence>
<feature type="compositionally biased region" description="Pro residues" evidence="1">
    <location>
        <begin position="378"/>
        <end position="388"/>
    </location>
</feature>
<dbReference type="AlphaFoldDB" id="A0A4P9Z450"/>
<feature type="transmembrane region" description="Helical" evidence="2">
    <location>
        <begin position="49"/>
        <end position="69"/>
    </location>
</feature>
<feature type="compositionally biased region" description="Polar residues" evidence="1">
    <location>
        <begin position="271"/>
        <end position="298"/>
    </location>
</feature>
<organism evidence="3 4">
    <name type="scientific">Syncephalis pseudoplumigaleata</name>
    <dbReference type="NCBI Taxonomy" id="1712513"/>
    <lineage>
        <taxon>Eukaryota</taxon>
        <taxon>Fungi</taxon>
        <taxon>Fungi incertae sedis</taxon>
        <taxon>Zoopagomycota</taxon>
        <taxon>Zoopagomycotina</taxon>
        <taxon>Zoopagomycetes</taxon>
        <taxon>Zoopagales</taxon>
        <taxon>Piptocephalidaceae</taxon>
        <taxon>Syncephalis</taxon>
    </lineage>
</organism>
<feature type="region of interest" description="Disordered" evidence="1">
    <location>
        <begin position="216"/>
        <end position="318"/>
    </location>
</feature>
<keyword evidence="2" id="KW-1133">Transmembrane helix</keyword>
<proteinExistence type="predicted"/>
<feature type="region of interest" description="Disordered" evidence="1">
    <location>
        <begin position="362"/>
        <end position="389"/>
    </location>
</feature>
<keyword evidence="2" id="KW-0812">Transmembrane</keyword>
<feature type="transmembrane region" description="Helical" evidence="2">
    <location>
        <begin position="178"/>
        <end position="199"/>
    </location>
</feature>
<feature type="compositionally biased region" description="Low complexity" evidence="1">
    <location>
        <begin position="216"/>
        <end position="233"/>
    </location>
</feature>
<feature type="transmembrane region" description="Helical" evidence="2">
    <location>
        <begin position="112"/>
        <end position="133"/>
    </location>
</feature>
<dbReference type="OrthoDB" id="441660at2759"/>
<feature type="transmembrane region" description="Helical" evidence="2">
    <location>
        <begin position="89"/>
        <end position="106"/>
    </location>
</feature>
<dbReference type="EMBL" id="KZ989239">
    <property type="protein sequence ID" value="RKP27266.1"/>
    <property type="molecule type" value="Genomic_DNA"/>
</dbReference>
<evidence type="ECO:0000256" key="1">
    <source>
        <dbReference type="SAM" id="MobiDB-lite"/>
    </source>
</evidence>
<keyword evidence="2" id="KW-0472">Membrane</keyword>
<name>A0A4P9Z450_9FUNG</name>
<protein>
    <submittedName>
        <fullName evidence="3">Uncharacterized protein</fullName>
    </submittedName>
</protein>
<sequence length="472" mass="53014">MPTVEETNDRLAARNQLGLLIHTSSPATDFPSACYREDVPLALVSFDPYTYVIFTLVMVLAPYCLYYLWIRWRRWEHKPKCAADHYTDVTQAMAYTLILFTFGGYAHTFNWVMILSFYLGLWAYGMLVEVPFLRVSLPGWRIWEWRTWAVMLAALALIMGLTAYHIVLSIHLGIFWPWYIGLFVLAWLVLLAGVLLARVDRVWWSRRRLIRLRSQWQQQQREQQQSPSPSGPSTNRAIHVDSPQSAPAANAPPPPPPPNAASLLHAIDSGMDQQHAGNGIDNRTNTTPPVQRASSAGPISTRPAHQQHKARHSDDELNAPPHTMQAAGNKVGDACTIATSRAHSPDAIVHAGVNYRRSHTGIQDELNMPKNSSFTEPSLPPHPPPPSSGKPLLTEVVGIVEEQPMDPTERLLDGLNVHIHHWQIFLILAFFTRFEDIISQISAGLVLACFMQGGIAYGFDSMLEPRYTMIVL</sequence>